<gene>
    <name evidence="7" type="primary">gsg1l_3</name>
    <name evidence="7" type="ORF">N1851_003379</name>
</gene>
<feature type="chain" id="PRO_5041409844" evidence="6">
    <location>
        <begin position="17"/>
        <end position="137"/>
    </location>
</feature>
<accession>A0AA47NA91</accession>
<feature type="signal peptide" evidence="6">
    <location>
        <begin position="1"/>
        <end position="16"/>
    </location>
</feature>
<keyword evidence="2" id="KW-0812">Transmembrane</keyword>
<evidence type="ECO:0000256" key="3">
    <source>
        <dbReference type="ARBA" id="ARBA00022989"/>
    </source>
</evidence>
<comment type="caution">
    <text evidence="7">The sequence shown here is derived from an EMBL/GenBank/DDBJ whole genome shotgun (WGS) entry which is preliminary data.</text>
</comment>
<dbReference type="AlphaFoldDB" id="A0AA47NA91"/>
<evidence type="ECO:0000256" key="1">
    <source>
        <dbReference type="ARBA" id="ARBA00004141"/>
    </source>
</evidence>
<dbReference type="Gene3D" id="1.20.140.150">
    <property type="match status" value="1"/>
</dbReference>
<keyword evidence="3" id="KW-1133">Transmembrane helix</keyword>
<comment type="subcellular location">
    <subcellularLocation>
        <location evidence="1">Membrane</location>
        <topology evidence="1">Multi-pass membrane protein</topology>
    </subcellularLocation>
</comment>
<evidence type="ECO:0000256" key="2">
    <source>
        <dbReference type="ARBA" id="ARBA00022692"/>
    </source>
</evidence>
<reference evidence="7" key="1">
    <citation type="journal article" date="2023" name="Front. Mar. Sci.">
        <title>A new Merluccius polli reference genome to investigate the effects of global change in West African waters.</title>
        <authorList>
            <person name="Mateo J.L."/>
            <person name="Blanco-Fernandez C."/>
            <person name="Garcia-Vazquez E."/>
            <person name="Machado-Schiaffino G."/>
        </authorList>
    </citation>
    <scope>NUCLEOTIDE SEQUENCE</scope>
    <source>
        <strain evidence="7">C29</strain>
        <tissue evidence="7">Fin</tissue>
    </source>
</reference>
<keyword evidence="4" id="KW-0472">Membrane</keyword>
<feature type="compositionally biased region" description="Low complexity" evidence="5">
    <location>
        <begin position="122"/>
        <end position="137"/>
    </location>
</feature>
<evidence type="ECO:0000313" key="7">
    <source>
        <dbReference type="EMBL" id="KAK0154524.1"/>
    </source>
</evidence>
<dbReference type="PANTHER" id="PTHR10671">
    <property type="entry name" value="EPITHELIAL MEMBRANE PROTEIN-RELATED"/>
    <property type="match status" value="1"/>
</dbReference>
<evidence type="ECO:0000256" key="5">
    <source>
        <dbReference type="SAM" id="MobiDB-lite"/>
    </source>
</evidence>
<feature type="region of interest" description="Disordered" evidence="5">
    <location>
        <begin position="103"/>
        <end position="137"/>
    </location>
</feature>
<dbReference type="GO" id="GO:0005886">
    <property type="term" value="C:plasma membrane"/>
    <property type="evidence" value="ECO:0007669"/>
    <property type="project" value="TreeGrafter"/>
</dbReference>
<keyword evidence="6" id="KW-0732">Signal</keyword>
<protein>
    <submittedName>
        <fullName evidence="7">Germ cell-specific gene 1-like protein</fullName>
    </submittedName>
</protein>
<evidence type="ECO:0000256" key="4">
    <source>
        <dbReference type="ARBA" id="ARBA00023136"/>
    </source>
</evidence>
<dbReference type="PANTHER" id="PTHR10671:SF92">
    <property type="entry name" value="GERM CELL-SPECIFIC GENE 1-LIKE PROTEIN ISOFORM X1"/>
    <property type="match status" value="1"/>
</dbReference>
<proteinExistence type="predicted"/>
<evidence type="ECO:0000256" key="6">
    <source>
        <dbReference type="SAM" id="SignalP"/>
    </source>
</evidence>
<evidence type="ECO:0000313" key="8">
    <source>
        <dbReference type="Proteomes" id="UP001174136"/>
    </source>
</evidence>
<name>A0AA47NA91_MERPO</name>
<organism evidence="7 8">
    <name type="scientific">Merluccius polli</name>
    <name type="common">Benguela hake</name>
    <name type="synonym">Merluccius cadenati</name>
    <dbReference type="NCBI Taxonomy" id="89951"/>
    <lineage>
        <taxon>Eukaryota</taxon>
        <taxon>Metazoa</taxon>
        <taxon>Chordata</taxon>
        <taxon>Craniata</taxon>
        <taxon>Vertebrata</taxon>
        <taxon>Euteleostomi</taxon>
        <taxon>Actinopterygii</taxon>
        <taxon>Neopterygii</taxon>
        <taxon>Teleostei</taxon>
        <taxon>Neoteleostei</taxon>
        <taxon>Acanthomorphata</taxon>
        <taxon>Zeiogadaria</taxon>
        <taxon>Gadariae</taxon>
        <taxon>Gadiformes</taxon>
        <taxon>Gadoidei</taxon>
        <taxon>Merlucciidae</taxon>
        <taxon>Merluccius</taxon>
    </lineage>
</organism>
<dbReference type="InterPro" id="IPR050579">
    <property type="entry name" value="PMP-22/EMP/MP20-like"/>
</dbReference>
<keyword evidence="8" id="KW-1185">Reference proteome</keyword>
<sequence>MVAHMMFTTIFQLAVAMGPEDWRPKSWDYSWSYALAWSSFGTCMGSAVTALNRYTKTIVEFKYKRRSIEKSLRIKQKLLELDLQDHMWDVYLTPARAAAAHAGPEPALPINGHKPASGEGVAADGDAAAEQQGEAYC</sequence>
<dbReference type="EMBL" id="JAOPHQ010000436">
    <property type="protein sequence ID" value="KAK0154524.1"/>
    <property type="molecule type" value="Genomic_DNA"/>
</dbReference>
<dbReference type="Proteomes" id="UP001174136">
    <property type="component" value="Unassembled WGS sequence"/>
</dbReference>